<dbReference type="GO" id="GO:0007165">
    <property type="term" value="P:signal transduction"/>
    <property type="evidence" value="ECO:0007669"/>
    <property type="project" value="TreeGrafter"/>
</dbReference>
<evidence type="ECO:0000256" key="4">
    <source>
        <dbReference type="SAM" id="MobiDB-lite"/>
    </source>
</evidence>
<sequence length="305" mass="34265">LKAPLLVKITRDSIKVQSVKNKVYDDDIGYIRIRSFSKSTSGDLDKTLDELRRKNISKLILDVRNNPGGLLNQAVEVSDRFLKSENLIVYTKGRTDDQNMRFTTHDKIKPVDYPMIILVNGGSASASEIVAGALQDLGRAVILGMPTFGKGSVQTIIPLSDGSALRLTTARYYTPSGRIIQENGIVPDIVIENQALLNDNKNSKEVEAKTTEKDKIRRFLRERDLKKHLKGKTSIEGSENNKNSNNDKNERDEEKLSDLEEDLKKDSQLRQAVSLLSGWDIMASSLKKNAVIDKSTHFSFEKFKR</sequence>
<name>A0A382L7G8_9ZZZZ</name>
<feature type="non-terminal residue" evidence="6">
    <location>
        <position position="1"/>
    </location>
</feature>
<proteinExistence type="predicted"/>
<feature type="domain" description="Tail specific protease" evidence="5">
    <location>
        <begin position="2"/>
        <end position="192"/>
    </location>
</feature>
<dbReference type="InterPro" id="IPR029045">
    <property type="entry name" value="ClpP/crotonase-like_dom_sf"/>
</dbReference>
<evidence type="ECO:0000259" key="5">
    <source>
        <dbReference type="SMART" id="SM00245"/>
    </source>
</evidence>
<dbReference type="SMART" id="SM00245">
    <property type="entry name" value="TSPc"/>
    <property type="match status" value="1"/>
</dbReference>
<feature type="compositionally biased region" description="Basic and acidic residues" evidence="4">
    <location>
        <begin position="245"/>
        <end position="263"/>
    </location>
</feature>
<dbReference type="InterPro" id="IPR004447">
    <property type="entry name" value="Peptidase_S41A"/>
</dbReference>
<dbReference type="EMBL" id="UINC01085223">
    <property type="protein sequence ID" value="SVC32569.1"/>
    <property type="molecule type" value="Genomic_DNA"/>
</dbReference>
<evidence type="ECO:0000313" key="6">
    <source>
        <dbReference type="EMBL" id="SVC32569.1"/>
    </source>
</evidence>
<organism evidence="6">
    <name type="scientific">marine metagenome</name>
    <dbReference type="NCBI Taxonomy" id="408172"/>
    <lineage>
        <taxon>unclassified sequences</taxon>
        <taxon>metagenomes</taxon>
        <taxon>ecological metagenomes</taxon>
    </lineage>
</organism>
<reference evidence="6" key="1">
    <citation type="submission" date="2018-05" db="EMBL/GenBank/DDBJ databases">
        <authorList>
            <person name="Lanie J.A."/>
            <person name="Ng W.-L."/>
            <person name="Kazmierczak K.M."/>
            <person name="Andrzejewski T.M."/>
            <person name="Davidsen T.M."/>
            <person name="Wayne K.J."/>
            <person name="Tettelin H."/>
            <person name="Glass J.I."/>
            <person name="Rusch D."/>
            <person name="Podicherti R."/>
            <person name="Tsui H.-C.T."/>
            <person name="Winkler M.E."/>
        </authorList>
    </citation>
    <scope>NUCLEOTIDE SEQUENCE</scope>
</reference>
<dbReference type="GO" id="GO:0008236">
    <property type="term" value="F:serine-type peptidase activity"/>
    <property type="evidence" value="ECO:0007669"/>
    <property type="project" value="UniProtKB-KW"/>
</dbReference>
<keyword evidence="2" id="KW-0378">Hydrolase</keyword>
<dbReference type="GO" id="GO:0030288">
    <property type="term" value="C:outer membrane-bounded periplasmic space"/>
    <property type="evidence" value="ECO:0007669"/>
    <property type="project" value="TreeGrafter"/>
</dbReference>
<dbReference type="InterPro" id="IPR005151">
    <property type="entry name" value="Tail-specific_protease"/>
</dbReference>
<dbReference type="Gene3D" id="3.90.226.10">
    <property type="entry name" value="2-enoyl-CoA Hydratase, Chain A, domain 1"/>
    <property type="match status" value="1"/>
</dbReference>
<accession>A0A382L7G8</accession>
<dbReference type="CDD" id="cd07560">
    <property type="entry name" value="Peptidase_S41_CPP"/>
    <property type="match status" value="1"/>
</dbReference>
<dbReference type="PANTHER" id="PTHR32060:SF30">
    <property type="entry name" value="CARBOXY-TERMINAL PROCESSING PROTEASE CTPA"/>
    <property type="match status" value="1"/>
</dbReference>
<dbReference type="GO" id="GO:0004175">
    <property type="term" value="F:endopeptidase activity"/>
    <property type="evidence" value="ECO:0007669"/>
    <property type="project" value="TreeGrafter"/>
</dbReference>
<dbReference type="PANTHER" id="PTHR32060">
    <property type="entry name" value="TAIL-SPECIFIC PROTEASE"/>
    <property type="match status" value="1"/>
</dbReference>
<protein>
    <recommendedName>
        <fullName evidence="5">Tail specific protease domain-containing protein</fullName>
    </recommendedName>
</protein>
<dbReference type="FunFam" id="3.90.226.10:FF:000029">
    <property type="entry name" value="Peptidase, S41 family"/>
    <property type="match status" value="1"/>
</dbReference>
<feature type="region of interest" description="Disordered" evidence="4">
    <location>
        <begin position="230"/>
        <end position="263"/>
    </location>
</feature>
<gene>
    <name evidence="6" type="ORF">METZ01_LOCUS285423</name>
</gene>
<evidence type="ECO:0000256" key="3">
    <source>
        <dbReference type="ARBA" id="ARBA00022825"/>
    </source>
</evidence>
<dbReference type="GO" id="GO:0006508">
    <property type="term" value="P:proteolysis"/>
    <property type="evidence" value="ECO:0007669"/>
    <property type="project" value="UniProtKB-KW"/>
</dbReference>
<keyword evidence="1" id="KW-0645">Protease</keyword>
<dbReference type="SUPFAM" id="SSF52096">
    <property type="entry name" value="ClpP/crotonase"/>
    <property type="match status" value="1"/>
</dbReference>
<dbReference type="NCBIfam" id="TIGR00225">
    <property type="entry name" value="prc"/>
    <property type="match status" value="1"/>
</dbReference>
<evidence type="ECO:0000256" key="2">
    <source>
        <dbReference type="ARBA" id="ARBA00022801"/>
    </source>
</evidence>
<keyword evidence="3" id="KW-0720">Serine protease</keyword>
<dbReference type="AlphaFoldDB" id="A0A382L7G8"/>
<evidence type="ECO:0000256" key="1">
    <source>
        <dbReference type="ARBA" id="ARBA00022670"/>
    </source>
</evidence>
<dbReference type="Pfam" id="PF03572">
    <property type="entry name" value="Peptidase_S41"/>
    <property type="match status" value="1"/>
</dbReference>